<evidence type="ECO:0000313" key="1">
    <source>
        <dbReference type="EMBL" id="CAE7748381.1"/>
    </source>
</evidence>
<protein>
    <submittedName>
        <fullName evidence="1">Uncharacterized protein</fullName>
    </submittedName>
</protein>
<dbReference type="Proteomes" id="UP000601435">
    <property type="component" value="Unassembled WGS sequence"/>
</dbReference>
<sequence>MARELGATENPPFDGFMHMKRGLLFVGLPLRLYLADSPHLYELIRRMRSLADPAIAGEVSVSNVRKVLDADGCPYSVLVYGLMAGLQALHSARLTGKRGGTGAQSLDALSATARLTGEHQFEVKEVADNCPLIFRGIWVPNRIDEHTAAYTWSFNSFSRSMEGVLWVLDFYAVENTGNQSVASLAWQESHVLIYVARFNAASSTWAFPVQFFNSGMAADVEKEVVLPPFVHYDFELLHGSLYEVRSTMSTAMKTAALMGLERLWGISLAEHAPQLLQLLEGRGTSAFPGLNRNLRVTVRFIKQIELCKPLQDIMTSASGPPENLLLAFPPKDPADAQKQIVTVFGAGVPDVNQLINPGDVRPMGTFVP</sequence>
<reference evidence="1" key="1">
    <citation type="submission" date="2021-02" db="EMBL/GenBank/DDBJ databases">
        <authorList>
            <person name="Dougan E. K."/>
            <person name="Rhodes N."/>
            <person name="Thang M."/>
            <person name="Chan C."/>
        </authorList>
    </citation>
    <scope>NUCLEOTIDE SEQUENCE</scope>
</reference>
<dbReference type="AlphaFoldDB" id="A0A812XYT3"/>
<comment type="caution">
    <text evidence="1">The sequence shown here is derived from an EMBL/GenBank/DDBJ whole genome shotgun (WGS) entry which is preliminary data.</text>
</comment>
<dbReference type="OrthoDB" id="430008at2759"/>
<name>A0A812XYT3_9DINO</name>
<keyword evidence="2" id="KW-1185">Reference proteome</keyword>
<gene>
    <name evidence="1" type="ORF">SNEC2469_LOCUS21691</name>
</gene>
<dbReference type="EMBL" id="CAJNJA010038546">
    <property type="protein sequence ID" value="CAE7748381.1"/>
    <property type="molecule type" value="Genomic_DNA"/>
</dbReference>
<feature type="non-terminal residue" evidence="1">
    <location>
        <position position="368"/>
    </location>
</feature>
<proteinExistence type="predicted"/>
<evidence type="ECO:0000313" key="2">
    <source>
        <dbReference type="Proteomes" id="UP000601435"/>
    </source>
</evidence>
<organism evidence="1 2">
    <name type="scientific">Symbiodinium necroappetens</name>
    <dbReference type="NCBI Taxonomy" id="1628268"/>
    <lineage>
        <taxon>Eukaryota</taxon>
        <taxon>Sar</taxon>
        <taxon>Alveolata</taxon>
        <taxon>Dinophyceae</taxon>
        <taxon>Suessiales</taxon>
        <taxon>Symbiodiniaceae</taxon>
        <taxon>Symbiodinium</taxon>
    </lineage>
</organism>
<accession>A0A812XYT3</accession>